<protein>
    <submittedName>
        <fullName evidence="2">Uncharacterized protein</fullName>
    </submittedName>
</protein>
<sequence length="59" mass="6465">MSDIQSMTETAYSGGQSDDKAKADSLRFTPLRSHVIARTGATRGALALSRIIPLRRFQN</sequence>
<evidence type="ECO:0000313" key="3">
    <source>
        <dbReference type="Proteomes" id="UP000095042"/>
    </source>
</evidence>
<dbReference type="EMBL" id="LPWD01000289">
    <property type="protein sequence ID" value="ODS02508.1"/>
    <property type="molecule type" value="Genomic_DNA"/>
</dbReference>
<feature type="region of interest" description="Disordered" evidence="1">
    <location>
        <begin position="1"/>
        <end position="24"/>
    </location>
</feature>
<comment type="caution">
    <text evidence="2">The sequence shown here is derived from an EMBL/GenBank/DDBJ whole genome shotgun (WGS) entry which is preliminary data.</text>
</comment>
<keyword evidence="3" id="KW-1185">Reference proteome</keyword>
<reference evidence="2 3" key="1">
    <citation type="journal article" date="2016" name="Environ. Microbiol.">
        <title>New Methyloceanibacter diversity from North Sea sediments includes methanotroph containing solely the soluble methane monooxygenase.</title>
        <authorList>
            <person name="Vekeman B."/>
            <person name="Kerckhof F.M."/>
            <person name="Cremers G."/>
            <person name="de Vos P."/>
            <person name="Vandamme P."/>
            <person name="Boon N."/>
            <person name="Op den Camp H.J."/>
            <person name="Heylen K."/>
        </authorList>
    </citation>
    <scope>NUCLEOTIDE SEQUENCE [LARGE SCALE GENOMIC DNA]</scope>
    <source>
        <strain evidence="2 3">R-67177</strain>
    </source>
</reference>
<dbReference type="Proteomes" id="UP000095042">
    <property type="component" value="Unassembled WGS sequence"/>
</dbReference>
<gene>
    <name evidence="2" type="ORF">AUC71_14975</name>
</gene>
<feature type="compositionally biased region" description="Polar residues" evidence="1">
    <location>
        <begin position="1"/>
        <end position="16"/>
    </location>
</feature>
<evidence type="ECO:0000256" key="1">
    <source>
        <dbReference type="SAM" id="MobiDB-lite"/>
    </source>
</evidence>
<dbReference type="AlphaFoldDB" id="A0A1E3W9L2"/>
<accession>A0A1E3W9L2</accession>
<proteinExistence type="predicted"/>
<organism evidence="2 3">
    <name type="scientific">Methyloceanibacter marginalis</name>
    <dbReference type="NCBI Taxonomy" id="1774971"/>
    <lineage>
        <taxon>Bacteria</taxon>
        <taxon>Pseudomonadati</taxon>
        <taxon>Pseudomonadota</taxon>
        <taxon>Alphaproteobacteria</taxon>
        <taxon>Hyphomicrobiales</taxon>
        <taxon>Hyphomicrobiaceae</taxon>
        <taxon>Methyloceanibacter</taxon>
    </lineage>
</organism>
<evidence type="ECO:0000313" key="2">
    <source>
        <dbReference type="EMBL" id="ODS02508.1"/>
    </source>
</evidence>
<name>A0A1E3W9L2_9HYPH</name>
<dbReference type="RefSeq" id="WP_069624306.1">
    <property type="nucleotide sequence ID" value="NZ_LPWD01000289.1"/>
</dbReference>